<keyword evidence="3" id="KW-1185">Reference proteome</keyword>
<protein>
    <recommendedName>
        <fullName evidence="4">DUF3108 domain-containing protein</fullName>
    </recommendedName>
</protein>
<comment type="caution">
    <text evidence="2">The sequence shown here is derived from an EMBL/GenBank/DDBJ whole genome shotgun (WGS) entry which is preliminary data.</text>
</comment>
<gene>
    <name evidence="2" type="ORF">HQ43_04845</name>
</gene>
<reference evidence="2 3" key="1">
    <citation type="submission" date="2014-08" db="EMBL/GenBank/DDBJ databases">
        <title>Porphyromonas canoris strain:OH2762 Genome sequencing.</title>
        <authorList>
            <person name="Wallis C."/>
            <person name="Deusch O."/>
            <person name="O'Flynn C."/>
            <person name="Davis I."/>
            <person name="Jospin G."/>
            <person name="Darling A.E."/>
            <person name="Coil D.A."/>
            <person name="Alexiev A."/>
            <person name="Horsfall A."/>
            <person name="Kirkwood N."/>
            <person name="Harris S."/>
            <person name="Eisen J.A."/>
        </authorList>
    </citation>
    <scope>NUCLEOTIDE SEQUENCE [LARGE SCALE GENOMIC DNA]</scope>
    <source>
        <strain evidence="3">COT-108 OH2762</strain>
    </source>
</reference>
<name>A0ABR4XL11_9PORP</name>
<evidence type="ECO:0000313" key="2">
    <source>
        <dbReference type="EMBL" id="KGN92573.1"/>
    </source>
</evidence>
<proteinExistence type="predicted"/>
<sequence>MTTKLSQRFILLFILLFTSSFALAQEKKGADHYGFYKGERLEYEVRFKWGIINGRAGLASVSTRELGGGKQWFRELHFQTTGMIYSVFPMKDTLSTLYNSNYQPLRWEKRVRENGYYLIDEIQYDYSPRFTSIRSKRYTLSEMKVDTLFSVPKERMALDMVAAFGFIRSEDIPLPDGVSGKFKGYNFYVPIGKDLVPCRVVVVSREVISMPWSPKVPAIKMVLSINDEAFTGKNDNVELWISEDKYRIPLMVKAKLKLGAAHCILQKHPHL</sequence>
<evidence type="ECO:0000256" key="1">
    <source>
        <dbReference type="SAM" id="SignalP"/>
    </source>
</evidence>
<dbReference type="RefSeq" id="WP_036790363.1">
    <property type="nucleotide sequence ID" value="NZ_JQZV01000009.1"/>
</dbReference>
<dbReference type="EMBL" id="JQZV01000009">
    <property type="protein sequence ID" value="KGN92573.1"/>
    <property type="molecule type" value="Genomic_DNA"/>
</dbReference>
<feature type="signal peptide" evidence="1">
    <location>
        <begin position="1"/>
        <end position="24"/>
    </location>
</feature>
<dbReference type="Pfam" id="PF11306">
    <property type="entry name" value="DUF3108"/>
    <property type="match status" value="1"/>
</dbReference>
<dbReference type="InterPro" id="IPR021457">
    <property type="entry name" value="DUF3108"/>
</dbReference>
<evidence type="ECO:0008006" key="4">
    <source>
        <dbReference type="Google" id="ProtNLM"/>
    </source>
</evidence>
<accession>A0ABR4XL11</accession>
<evidence type="ECO:0000313" key="3">
    <source>
        <dbReference type="Proteomes" id="UP000030101"/>
    </source>
</evidence>
<dbReference type="Proteomes" id="UP000030101">
    <property type="component" value="Unassembled WGS sequence"/>
</dbReference>
<keyword evidence="1" id="KW-0732">Signal</keyword>
<feature type="chain" id="PRO_5045242038" description="DUF3108 domain-containing protein" evidence="1">
    <location>
        <begin position="25"/>
        <end position="271"/>
    </location>
</feature>
<organism evidence="2 3">
    <name type="scientific">Porphyromonas canoris</name>
    <dbReference type="NCBI Taxonomy" id="36875"/>
    <lineage>
        <taxon>Bacteria</taxon>
        <taxon>Pseudomonadati</taxon>
        <taxon>Bacteroidota</taxon>
        <taxon>Bacteroidia</taxon>
        <taxon>Bacteroidales</taxon>
        <taxon>Porphyromonadaceae</taxon>
        <taxon>Porphyromonas</taxon>
    </lineage>
</organism>